<protein>
    <submittedName>
        <fullName evidence="3">Outer membrane beta-barrel protein</fullName>
    </submittedName>
</protein>
<dbReference type="KEGG" id="nib:GU926_03855"/>
<evidence type="ECO:0000313" key="4">
    <source>
        <dbReference type="Proteomes" id="UP000464214"/>
    </source>
</evidence>
<sequence length="230" mass="25693">MKKLVFALCLFLPGLAQAQLSKLQKEVKVTLNQTFTKDELEPNDPSLHQYRFKAKTGGGAEVLLSNYLAGSFFVKGGLGLRFNQFGFTIDQTSSQAQWQGDQSLLTLQVPLLLENRFLEERLRLNYGVTPYVLLYHTEDLKAANAGAKAMEPAFQNTKYNLVGMQLQIGTSFQINRSLGLTLEYNYLFSNLIKEQVAQGTAVLPANLRLHTVSAGVLYRLGSQSGRLRRL</sequence>
<organism evidence="3 4">
    <name type="scientific">Nibribacter ruber</name>
    <dbReference type="NCBI Taxonomy" id="2698458"/>
    <lineage>
        <taxon>Bacteria</taxon>
        <taxon>Pseudomonadati</taxon>
        <taxon>Bacteroidota</taxon>
        <taxon>Cytophagia</taxon>
        <taxon>Cytophagales</taxon>
        <taxon>Hymenobacteraceae</taxon>
        <taxon>Nibribacter</taxon>
    </lineage>
</organism>
<evidence type="ECO:0000313" key="3">
    <source>
        <dbReference type="EMBL" id="QHL86620.1"/>
    </source>
</evidence>
<keyword evidence="4" id="KW-1185">Reference proteome</keyword>
<dbReference type="SUPFAM" id="SSF56925">
    <property type="entry name" value="OMPA-like"/>
    <property type="match status" value="1"/>
</dbReference>
<feature type="domain" description="Outer membrane protein beta-barrel" evidence="2">
    <location>
        <begin position="17"/>
        <end position="192"/>
    </location>
</feature>
<dbReference type="InterPro" id="IPR011250">
    <property type="entry name" value="OMP/PagP_B-barrel"/>
</dbReference>
<accession>A0A6P1NU99</accession>
<feature type="chain" id="PRO_5026751679" evidence="1">
    <location>
        <begin position="19"/>
        <end position="230"/>
    </location>
</feature>
<proteinExistence type="predicted"/>
<dbReference type="InterPro" id="IPR025665">
    <property type="entry name" value="Beta-barrel_OMP_2"/>
</dbReference>
<dbReference type="Pfam" id="PF13568">
    <property type="entry name" value="OMP_b-brl_2"/>
    <property type="match status" value="1"/>
</dbReference>
<feature type="signal peptide" evidence="1">
    <location>
        <begin position="1"/>
        <end position="18"/>
    </location>
</feature>
<gene>
    <name evidence="3" type="ORF">GU926_03855</name>
</gene>
<evidence type="ECO:0000259" key="2">
    <source>
        <dbReference type="Pfam" id="PF13568"/>
    </source>
</evidence>
<reference evidence="3 4" key="1">
    <citation type="submission" date="2020-01" db="EMBL/GenBank/DDBJ databases">
        <authorList>
            <person name="Kim M."/>
        </authorList>
    </citation>
    <scope>NUCLEOTIDE SEQUENCE [LARGE SCALE GENOMIC DNA]</scope>
    <source>
        <strain evidence="3 4">BT10</strain>
    </source>
</reference>
<evidence type="ECO:0000256" key="1">
    <source>
        <dbReference type="SAM" id="SignalP"/>
    </source>
</evidence>
<dbReference type="EMBL" id="CP047897">
    <property type="protein sequence ID" value="QHL86620.1"/>
    <property type="molecule type" value="Genomic_DNA"/>
</dbReference>
<dbReference type="Proteomes" id="UP000464214">
    <property type="component" value="Chromosome"/>
</dbReference>
<dbReference type="AlphaFoldDB" id="A0A6P1NU99"/>
<name>A0A6P1NU99_9BACT</name>
<keyword evidence="1" id="KW-0732">Signal</keyword>
<dbReference type="Gene3D" id="2.40.160.20">
    <property type="match status" value="1"/>
</dbReference>
<dbReference type="RefSeq" id="WP_160689192.1">
    <property type="nucleotide sequence ID" value="NZ_CP047897.1"/>
</dbReference>